<dbReference type="GO" id="GO:0016491">
    <property type="term" value="F:oxidoreductase activity"/>
    <property type="evidence" value="ECO:0007669"/>
    <property type="project" value="InterPro"/>
</dbReference>
<sequence>MGVRKNQATLTAAEKNSFVQAVLQLKKQGTYDGFVATHNTFIMNDRDTSPRAGHRAPSFLPWHRQFLLEFERALQKVDASVSLPYWDWTADNSTSASLWADDFLGGDGQPGDGQVTTGPFAGSTGNWPIREGASDAPFLTRSLGTGVGALPTRTDLDAVLAIGVYDVAPWNSTSGDGFRNGLEGWARTGPELHNRVHVWIGGAMGTGYSPNDPVFWLHHCFIDRLWADWQSLHPAASYLPTSATTDVVSLNQPIRPWNTVTPADLLDHTRFYTYA</sequence>
<evidence type="ECO:0000256" key="3">
    <source>
        <dbReference type="ARBA" id="ARBA00022723"/>
    </source>
</evidence>
<dbReference type="NCBIfam" id="NF047834">
    <property type="entry name" value="TyrosinaseMelC2"/>
    <property type="match status" value="1"/>
</dbReference>
<reference evidence="7 8" key="2">
    <citation type="submission" date="2019-09" db="EMBL/GenBank/DDBJ databases">
        <authorList>
            <person name="Jin C."/>
        </authorList>
    </citation>
    <scope>NUCLEOTIDE SEQUENCE [LARGE SCALE GENOMIC DNA]</scope>
    <source>
        <strain evidence="7 8">AN110305</strain>
    </source>
</reference>
<dbReference type="InterPro" id="IPR002227">
    <property type="entry name" value="Tyrosinase_Cu-bd"/>
</dbReference>
<organism evidence="7 8">
    <name type="scientific">Solihabitans fulvus</name>
    <dbReference type="NCBI Taxonomy" id="1892852"/>
    <lineage>
        <taxon>Bacteria</taxon>
        <taxon>Bacillati</taxon>
        <taxon>Actinomycetota</taxon>
        <taxon>Actinomycetes</taxon>
        <taxon>Pseudonocardiales</taxon>
        <taxon>Pseudonocardiaceae</taxon>
        <taxon>Solihabitans</taxon>
    </lineage>
</organism>
<dbReference type="OrthoDB" id="2874181at2"/>
<comment type="caution">
    <text evidence="7">The sequence shown here is derived from an EMBL/GenBank/DDBJ whole genome shotgun (WGS) entry which is preliminary data.</text>
</comment>
<reference evidence="7 8" key="1">
    <citation type="submission" date="2019-09" db="EMBL/GenBank/DDBJ databases">
        <title>Goodfellowia gen. nov., a new genus of the Pseudonocardineae related to Actinoalloteichus, containing Goodfellowia coeruleoviolacea gen. nov., comb. nov. gen. nov., comb. nov.</title>
        <authorList>
            <person name="Labeda D."/>
        </authorList>
    </citation>
    <scope>NUCLEOTIDE SEQUENCE [LARGE SCALE GENOMIC DNA]</scope>
    <source>
        <strain evidence="7 8">AN110305</strain>
    </source>
</reference>
<dbReference type="PANTHER" id="PTHR11474:SF126">
    <property type="entry name" value="TYROSINASE-LIKE PROTEIN TYR-1-RELATED"/>
    <property type="match status" value="1"/>
</dbReference>
<keyword evidence="3" id="KW-0479">Metal-binding</keyword>
<dbReference type="PRINTS" id="PR00092">
    <property type="entry name" value="TYROSINASE"/>
</dbReference>
<dbReference type="PANTHER" id="PTHR11474">
    <property type="entry name" value="TYROSINASE FAMILY MEMBER"/>
    <property type="match status" value="1"/>
</dbReference>
<dbReference type="EMBL" id="VUOB01000003">
    <property type="protein sequence ID" value="KAA2266057.1"/>
    <property type="molecule type" value="Genomic_DNA"/>
</dbReference>
<dbReference type="Proteomes" id="UP000323454">
    <property type="component" value="Unassembled WGS sequence"/>
</dbReference>
<proteinExistence type="inferred from homology"/>
<feature type="domain" description="Tyrosinase copper-binding" evidence="5">
    <location>
        <begin position="54"/>
        <end position="71"/>
    </location>
</feature>
<dbReference type="GO" id="GO:0046872">
    <property type="term" value="F:metal ion binding"/>
    <property type="evidence" value="ECO:0007669"/>
    <property type="project" value="UniProtKB-KW"/>
</dbReference>
<dbReference type="Gene3D" id="1.10.1280.10">
    <property type="entry name" value="Di-copper center containing domain from catechol oxidase"/>
    <property type="match status" value="1"/>
</dbReference>
<keyword evidence="4" id="KW-0186">Copper</keyword>
<keyword evidence="8" id="KW-1185">Reference proteome</keyword>
<accession>A0A5B2XQW2</accession>
<feature type="domain" description="Tyrosinase copper-binding" evidence="6">
    <location>
        <begin position="212"/>
        <end position="223"/>
    </location>
</feature>
<evidence type="ECO:0000313" key="8">
    <source>
        <dbReference type="Proteomes" id="UP000323454"/>
    </source>
</evidence>
<name>A0A5B2XQW2_9PSEU</name>
<dbReference type="PROSITE" id="PS00498">
    <property type="entry name" value="TYROSINASE_2"/>
    <property type="match status" value="1"/>
</dbReference>
<evidence type="ECO:0000256" key="4">
    <source>
        <dbReference type="ARBA" id="ARBA00023008"/>
    </source>
</evidence>
<evidence type="ECO:0000256" key="2">
    <source>
        <dbReference type="ARBA" id="ARBA00009928"/>
    </source>
</evidence>
<evidence type="ECO:0000259" key="6">
    <source>
        <dbReference type="PROSITE" id="PS00498"/>
    </source>
</evidence>
<evidence type="ECO:0000313" key="7">
    <source>
        <dbReference type="EMBL" id="KAA2266057.1"/>
    </source>
</evidence>
<dbReference type="PROSITE" id="PS00497">
    <property type="entry name" value="TYROSINASE_1"/>
    <property type="match status" value="1"/>
</dbReference>
<dbReference type="SUPFAM" id="SSF48056">
    <property type="entry name" value="Di-copper centre-containing domain"/>
    <property type="match status" value="1"/>
</dbReference>
<protein>
    <submittedName>
        <fullName evidence="7">Tyrosinase family protein</fullName>
    </submittedName>
</protein>
<gene>
    <name evidence="7" type="ORF">F0L68_02765</name>
</gene>
<dbReference type="InterPro" id="IPR050316">
    <property type="entry name" value="Tyrosinase/Hemocyanin"/>
</dbReference>
<evidence type="ECO:0000259" key="5">
    <source>
        <dbReference type="PROSITE" id="PS00497"/>
    </source>
</evidence>
<dbReference type="InterPro" id="IPR008922">
    <property type="entry name" value="Di-copper_centre_dom_sf"/>
</dbReference>
<comment type="cofactor">
    <cofactor evidence="1">
        <name>Cu(2+)</name>
        <dbReference type="ChEBI" id="CHEBI:29036"/>
    </cofactor>
</comment>
<comment type="similarity">
    <text evidence="2">Belongs to the tyrosinase family.</text>
</comment>
<dbReference type="AlphaFoldDB" id="A0A5B2XQW2"/>
<dbReference type="Pfam" id="PF00264">
    <property type="entry name" value="Tyrosinase"/>
    <property type="match status" value="1"/>
</dbReference>
<evidence type="ECO:0000256" key="1">
    <source>
        <dbReference type="ARBA" id="ARBA00001973"/>
    </source>
</evidence>